<evidence type="ECO:0000259" key="11">
    <source>
        <dbReference type="Pfam" id="PF05770"/>
    </source>
</evidence>
<feature type="binding site" evidence="9">
    <location>
        <position position="299"/>
    </location>
    <ligand>
        <name>1D-myo-inositol 1,3,4-trisphosphate</name>
        <dbReference type="ChEBI" id="CHEBI:58414"/>
    </ligand>
</feature>
<dbReference type="Gene3D" id="3.40.50.11370">
    <property type="match status" value="1"/>
</dbReference>
<dbReference type="EC" id="2.7.1.134" evidence="8"/>
<keyword evidence="3 8" id="KW-0479">Metal-binding</keyword>
<dbReference type="Gene3D" id="3.30.1490.220">
    <property type="match status" value="1"/>
</dbReference>
<name>A0A6F9DGB2_9ASCI</name>
<feature type="binding site" evidence="9">
    <location>
        <begin position="184"/>
        <end position="195"/>
    </location>
    <ligand>
        <name>ATP</name>
        <dbReference type="ChEBI" id="CHEBI:30616"/>
    </ligand>
</feature>
<keyword evidence="4 8" id="KW-0547">Nucleotide-binding</keyword>
<keyword evidence="6 8" id="KW-0067">ATP-binding</keyword>
<reference evidence="13" key="1">
    <citation type="submission" date="2020-04" db="EMBL/GenBank/DDBJ databases">
        <authorList>
            <person name="Neveu A P."/>
        </authorList>
    </citation>
    <scope>NUCLEOTIDE SEQUENCE</scope>
    <source>
        <tissue evidence="13">Whole embryo</tissue>
    </source>
</reference>
<keyword evidence="5 8" id="KW-0418">Kinase</keyword>
<evidence type="ECO:0000256" key="3">
    <source>
        <dbReference type="ARBA" id="ARBA00022723"/>
    </source>
</evidence>
<feature type="binding site" evidence="9">
    <location>
        <position position="163"/>
    </location>
    <ligand>
        <name>1D-myo-inositol 1,3,4-trisphosphate</name>
        <dbReference type="ChEBI" id="CHEBI:58414"/>
    </ligand>
</feature>
<feature type="binding site" evidence="9">
    <location>
        <position position="102"/>
    </location>
    <ligand>
        <name>ATP</name>
        <dbReference type="ChEBI" id="CHEBI:30616"/>
    </ligand>
</feature>
<evidence type="ECO:0000256" key="10">
    <source>
        <dbReference type="PIRSR" id="PIRSR038186-2"/>
    </source>
</evidence>
<keyword evidence="2 8" id="KW-0808">Transferase</keyword>
<comment type="function">
    <text evidence="8">Kinase that can phosphorylate various inositol polyphosphate such as Ins(3,4,5,6)P4 or Ins(1,3,4)P3.</text>
</comment>
<evidence type="ECO:0000256" key="8">
    <source>
        <dbReference type="PIRNR" id="PIRNR038186"/>
    </source>
</evidence>
<dbReference type="GO" id="GO:0052725">
    <property type="term" value="F:inositol-1,3,4-trisphosphate 6-kinase activity"/>
    <property type="evidence" value="ECO:0007669"/>
    <property type="project" value="InterPro"/>
</dbReference>
<feature type="binding site" evidence="9">
    <location>
        <position position="14"/>
    </location>
    <ligand>
        <name>1D-myo-inositol 1,3,4-trisphosphate</name>
        <dbReference type="ChEBI" id="CHEBI:58414"/>
    </ligand>
</feature>
<dbReference type="GO" id="GO:0005737">
    <property type="term" value="C:cytoplasm"/>
    <property type="evidence" value="ECO:0007669"/>
    <property type="project" value="TreeGrafter"/>
</dbReference>
<feature type="binding site" evidence="10">
    <location>
        <position position="293"/>
    </location>
    <ligand>
        <name>Mg(2+)</name>
        <dbReference type="ChEBI" id="CHEBI:18420"/>
        <label>1</label>
    </ligand>
</feature>
<feature type="binding site" evidence="9">
    <location>
        <position position="153"/>
    </location>
    <ligand>
        <name>ATP</name>
        <dbReference type="ChEBI" id="CHEBI:30616"/>
    </ligand>
</feature>
<dbReference type="PANTHER" id="PTHR14217">
    <property type="entry name" value="INOSITOL-TETRAKISPHOSPHATE 1-KINASE"/>
    <property type="match status" value="1"/>
</dbReference>
<dbReference type="FunFam" id="3.30.470.20:FF:000047">
    <property type="entry name" value="Inositol-tetrakisphosphate 1-kinase 4"/>
    <property type="match status" value="1"/>
</dbReference>
<feature type="binding site" evidence="9">
    <location>
        <position position="55"/>
    </location>
    <ligand>
        <name>1D-myo-inositol 1,3,4-trisphosphate</name>
        <dbReference type="ChEBI" id="CHEBI:58414"/>
    </ligand>
</feature>
<feature type="domain" description="Inositol 1,3,4-trisphosphate 5/6-kinase ATP-grasp" evidence="11">
    <location>
        <begin position="118"/>
        <end position="314"/>
    </location>
</feature>
<comment type="catalytic activity">
    <reaction evidence="8">
        <text>1D-myo-inositol 3,4,5,6-tetrakisphosphate + ATP = 1D-myo-inositol 1,3,4,5,6-pentakisphosphate + ADP + H(+)</text>
        <dbReference type="Rhea" id="RHEA:12452"/>
        <dbReference type="ChEBI" id="CHEBI:15378"/>
        <dbReference type="ChEBI" id="CHEBI:30616"/>
        <dbReference type="ChEBI" id="CHEBI:57539"/>
        <dbReference type="ChEBI" id="CHEBI:57733"/>
        <dbReference type="ChEBI" id="CHEBI:456216"/>
        <dbReference type="EC" id="2.7.1.134"/>
    </reaction>
</comment>
<proteinExistence type="evidence at transcript level"/>
<feature type="binding site" evidence="9">
    <location>
        <position position="210"/>
    </location>
    <ligand>
        <name>ATP</name>
        <dbReference type="ChEBI" id="CHEBI:30616"/>
    </ligand>
</feature>
<evidence type="ECO:0000313" key="13">
    <source>
        <dbReference type="EMBL" id="CAB3257451.1"/>
    </source>
</evidence>
<evidence type="ECO:0000256" key="5">
    <source>
        <dbReference type="ARBA" id="ARBA00022777"/>
    </source>
</evidence>
<comment type="similarity">
    <text evidence="1 8">Belongs to the ITPK1 family.</text>
</comment>
<dbReference type="GO" id="GO:0052726">
    <property type="term" value="F:inositol-1,3,4-trisphosphate 5-kinase activity"/>
    <property type="evidence" value="ECO:0007669"/>
    <property type="project" value="InterPro"/>
</dbReference>
<feature type="binding site" evidence="9">
    <location>
        <position position="195"/>
    </location>
    <ligand>
        <name>1D-myo-inositol 1,3,4-trisphosphate</name>
        <dbReference type="ChEBI" id="CHEBI:58414"/>
    </ligand>
</feature>
<sequence length="371" mass="42121">MASKSIGCWFSHKKKKKVNVKQLALLFQDYDASLKEIDLDSDLEQQGPFDAIVHKVTDLMIERLDGNEVAAQKMKDFESYLAKHPNTVVVDPLLSLEKLIKRYETYKLIQETNICSRDKVIQVPTFTFIKSKNRAVILKQMKEADVHFPIVCKKNIAHGTESHKMMVIFNEDGLADVDPPCVAQTFIDHNALLYKIYVIGDKYHMVERPSLRNFSKSEWTTHKTIFFNSHNISSGDSQRSDLTKVEATDGDAMPIDTVIVQTLTKQLYQDIKMTLYGVDIIVCPKTNKHYVIDVNVFPGYDGVDDFLNTLVDCVMAQIKQFKAVDRDICCDLKMAAKTNSVENGHNEMKILNGIRPEVHVNGHMNGTTTNS</sequence>
<dbReference type="InterPro" id="IPR040464">
    <property type="entry name" value="InsP(3)kin_ATP-grasp"/>
</dbReference>
<evidence type="ECO:0000256" key="1">
    <source>
        <dbReference type="ARBA" id="ARBA00009601"/>
    </source>
</evidence>
<dbReference type="GO" id="GO:0005524">
    <property type="term" value="F:ATP binding"/>
    <property type="evidence" value="ECO:0007669"/>
    <property type="project" value="UniProtKB-KW"/>
</dbReference>
<dbReference type="PANTHER" id="PTHR14217:SF1">
    <property type="entry name" value="INOSITOL-TETRAKISPHOSPHATE 1-KINASE"/>
    <property type="match status" value="1"/>
</dbReference>
<dbReference type="GO" id="GO:0032957">
    <property type="term" value="P:inositol trisphosphate metabolic process"/>
    <property type="evidence" value="ECO:0007669"/>
    <property type="project" value="InterPro"/>
</dbReference>
<dbReference type="Pfam" id="PF05770">
    <property type="entry name" value="Ins134_P3_kin"/>
    <property type="match status" value="1"/>
</dbReference>
<dbReference type="EMBL" id="LR786083">
    <property type="protein sequence ID" value="CAB3257451.1"/>
    <property type="molecule type" value="mRNA"/>
</dbReference>
<protein>
    <recommendedName>
        <fullName evidence="8">Inositol-tetrakisphosphate 1-kinase</fullName>
        <ecNumber evidence="8">2.7.1.134</ecNumber>
    </recommendedName>
</protein>
<dbReference type="GO" id="GO:0047325">
    <property type="term" value="F:inositol-3,4,5,6-tetrakisphosphate 1-kinase activity"/>
    <property type="evidence" value="ECO:0007669"/>
    <property type="project" value="UniProtKB-EC"/>
</dbReference>
<dbReference type="SUPFAM" id="SSF56059">
    <property type="entry name" value="Glutathione synthetase ATP-binding domain-like"/>
    <property type="match status" value="1"/>
</dbReference>
<dbReference type="AlphaFoldDB" id="A0A6F9DGB2"/>
<evidence type="ECO:0000259" key="12">
    <source>
        <dbReference type="Pfam" id="PF17927"/>
    </source>
</evidence>
<comment type="cofactor">
    <cofactor evidence="8 10">
        <name>Mg(2+)</name>
        <dbReference type="ChEBI" id="CHEBI:18420"/>
    </cofactor>
    <text evidence="8 10">Binds 2 magnesium ions per subunit.</text>
</comment>
<evidence type="ECO:0000256" key="6">
    <source>
        <dbReference type="ARBA" id="ARBA00022840"/>
    </source>
</evidence>
<evidence type="ECO:0000256" key="7">
    <source>
        <dbReference type="ARBA" id="ARBA00022842"/>
    </source>
</evidence>
<feature type="binding site" evidence="10">
    <location>
        <position position="279"/>
    </location>
    <ligand>
        <name>Mg(2+)</name>
        <dbReference type="ChEBI" id="CHEBI:18420"/>
        <label>1</label>
    </ligand>
</feature>
<evidence type="ECO:0000256" key="4">
    <source>
        <dbReference type="ARBA" id="ARBA00022741"/>
    </source>
</evidence>
<feature type="binding site" evidence="9">
    <location>
        <position position="295"/>
    </location>
    <ligand>
        <name>1D-myo-inositol 1,3,4-trisphosphate</name>
        <dbReference type="ChEBI" id="CHEBI:58414"/>
    </ligand>
</feature>
<evidence type="ECO:0000256" key="9">
    <source>
        <dbReference type="PIRSR" id="PIRSR038186-1"/>
    </source>
</evidence>
<dbReference type="PIRSF" id="PIRSF038186">
    <property type="entry name" value="ITPK"/>
    <property type="match status" value="1"/>
</dbReference>
<dbReference type="InterPro" id="IPR008656">
    <property type="entry name" value="Inositol_tetrakis-P_1-kinase"/>
</dbReference>
<gene>
    <name evidence="13" type="primary">Itpk1</name>
</gene>
<feature type="domain" description="Inositol-tetrakisphosphate 1-kinase N-terminal" evidence="12">
    <location>
        <begin position="6"/>
        <end position="93"/>
    </location>
</feature>
<accession>A0A6F9DGB2</accession>
<dbReference type="GO" id="GO:0000287">
    <property type="term" value="F:magnesium ion binding"/>
    <property type="evidence" value="ECO:0007669"/>
    <property type="project" value="InterPro"/>
</dbReference>
<keyword evidence="7 8" id="KW-0460">Magnesium</keyword>
<dbReference type="InterPro" id="IPR041429">
    <property type="entry name" value="ITPK1_N"/>
</dbReference>
<evidence type="ECO:0000256" key="2">
    <source>
        <dbReference type="ARBA" id="ARBA00022679"/>
    </source>
</evidence>
<feature type="binding site" evidence="10">
    <location>
        <position position="293"/>
    </location>
    <ligand>
        <name>Mg(2+)</name>
        <dbReference type="ChEBI" id="CHEBI:18420"/>
        <label>2</label>
    </ligand>
</feature>
<organism evidence="13">
    <name type="scientific">Phallusia mammillata</name>
    <dbReference type="NCBI Taxonomy" id="59560"/>
    <lineage>
        <taxon>Eukaryota</taxon>
        <taxon>Metazoa</taxon>
        <taxon>Chordata</taxon>
        <taxon>Tunicata</taxon>
        <taxon>Ascidiacea</taxon>
        <taxon>Phlebobranchia</taxon>
        <taxon>Ascidiidae</taxon>
        <taxon>Phallusia</taxon>
    </lineage>
</organism>
<dbReference type="Pfam" id="PF17927">
    <property type="entry name" value="Ins134_P3_kin_N"/>
    <property type="match status" value="1"/>
</dbReference>
<comment type="subunit">
    <text evidence="8">Monomer.</text>
</comment>
<feature type="binding site" evidence="10">
    <location>
        <position position="295"/>
    </location>
    <ligand>
        <name>Mg(2+)</name>
        <dbReference type="ChEBI" id="CHEBI:18420"/>
        <label>2</label>
    </ligand>
</feature>